<evidence type="ECO:0000313" key="3">
    <source>
        <dbReference type="Proteomes" id="UP000322188"/>
    </source>
</evidence>
<name>A0A5C8GFE4_9SPIR</name>
<organism evidence="2 3">
    <name type="scientific">Brachyspira aalborgi</name>
    <dbReference type="NCBI Taxonomy" id="29522"/>
    <lineage>
        <taxon>Bacteria</taxon>
        <taxon>Pseudomonadati</taxon>
        <taxon>Spirochaetota</taxon>
        <taxon>Spirochaetia</taxon>
        <taxon>Brachyspirales</taxon>
        <taxon>Brachyspiraceae</taxon>
        <taxon>Brachyspira</taxon>
    </lineage>
</organism>
<keyword evidence="1" id="KW-0472">Membrane</keyword>
<sequence length="90" mass="10301">MSDICYFFILAIDYLGMFILTLILIISIINAILLYLIIRNKENVSHNEIGEQNKNKGIINNQLIINARSNNYDGIEIIKDIKYAANKSKP</sequence>
<keyword evidence="1" id="KW-0812">Transmembrane</keyword>
<keyword evidence="1" id="KW-1133">Transmembrane helix</keyword>
<comment type="caution">
    <text evidence="2">The sequence shown here is derived from an EMBL/GenBank/DDBJ whole genome shotgun (WGS) entry which is preliminary data.</text>
</comment>
<dbReference type="RefSeq" id="WP_147560362.1">
    <property type="nucleotide sequence ID" value="NZ_SAYK01000004.1"/>
</dbReference>
<protein>
    <submittedName>
        <fullName evidence="2">Uncharacterized protein</fullName>
    </submittedName>
</protein>
<proteinExistence type="predicted"/>
<gene>
    <name evidence="2" type="ORF">EPJ74_05845</name>
</gene>
<accession>A0A5C8GFE4</accession>
<dbReference type="AlphaFoldDB" id="A0A5C8GFE4"/>
<dbReference type="Proteomes" id="UP000322188">
    <property type="component" value="Unassembled WGS sequence"/>
</dbReference>
<evidence type="ECO:0000256" key="1">
    <source>
        <dbReference type="SAM" id="Phobius"/>
    </source>
</evidence>
<evidence type="ECO:0000313" key="2">
    <source>
        <dbReference type="EMBL" id="TXJ60723.1"/>
    </source>
</evidence>
<reference evidence="2 3" key="1">
    <citation type="journal article" date="1992" name="Lakartidningen">
        <title>[Penicillin V and not amoxicillin is the first choice preparation in acute otitis].</title>
        <authorList>
            <person name="Kamme C."/>
            <person name="Lundgren K."/>
            <person name="Prellner K."/>
        </authorList>
    </citation>
    <scope>NUCLEOTIDE SEQUENCE [LARGE SCALE GENOMIC DNA]</scope>
    <source>
        <strain evidence="2 3">PC2022III</strain>
    </source>
</reference>
<feature type="transmembrane region" description="Helical" evidence="1">
    <location>
        <begin position="6"/>
        <end position="38"/>
    </location>
</feature>
<dbReference type="EMBL" id="SAYK01000004">
    <property type="protein sequence ID" value="TXJ60723.1"/>
    <property type="molecule type" value="Genomic_DNA"/>
</dbReference>
<dbReference type="GeneID" id="63139917"/>